<dbReference type="InterPro" id="IPR005368">
    <property type="entry name" value="UPF0175"/>
</dbReference>
<dbReference type="AlphaFoldDB" id="X1C8J9"/>
<organism evidence="1">
    <name type="scientific">marine sediment metagenome</name>
    <dbReference type="NCBI Taxonomy" id="412755"/>
    <lineage>
        <taxon>unclassified sequences</taxon>
        <taxon>metagenomes</taxon>
        <taxon>ecological metagenomes</taxon>
    </lineage>
</organism>
<evidence type="ECO:0000313" key="1">
    <source>
        <dbReference type="EMBL" id="GAG89597.1"/>
    </source>
</evidence>
<dbReference type="EMBL" id="BART01011934">
    <property type="protein sequence ID" value="GAG89597.1"/>
    <property type="molecule type" value="Genomic_DNA"/>
</dbReference>
<gene>
    <name evidence="1" type="ORF">S01H4_25163</name>
</gene>
<feature type="non-terminal residue" evidence="1">
    <location>
        <position position="1"/>
    </location>
</feature>
<protein>
    <submittedName>
        <fullName evidence="1">Uncharacterized protein</fullName>
    </submittedName>
</protein>
<comment type="caution">
    <text evidence="1">The sequence shown here is derived from an EMBL/GenBank/DDBJ whole genome shotgun (WGS) entry which is preliminary data.</text>
</comment>
<accession>X1C8J9</accession>
<dbReference type="Pfam" id="PF03683">
    <property type="entry name" value="UPF0175"/>
    <property type="match status" value="1"/>
</dbReference>
<reference evidence="1" key="1">
    <citation type="journal article" date="2014" name="Front. Microbiol.">
        <title>High frequency of phylogenetically diverse reductive dehalogenase-homologous genes in deep subseafloor sedimentary metagenomes.</title>
        <authorList>
            <person name="Kawai M."/>
            <person name="Futagami T."/>
            <person name="Toyoda A."/>
            <person name="Takaki Y."/>
            <person name="Nishi S."/>
            <person name="Hori S."/>
            <person name="Arai W."/>
            <person name="Tsubouchi T."/>
            <person name="Morono Y."/>
            <person name="Uchiyama I."/>
            <person name="Ito T."/>
            <person name="Fujiyama A."/>
            <person name="Inagaki F."/>
            <person name="Takami H."/>
        </authorList>
    </citation>
    <scope>NUCLEOTIDE SEQUENCE</scope>
    <source>
        <strain evidence="1">Expedition CK06-06</strain>
    </source>
</reference>
<proteinExistence type="predicted"/>
<name>X1C8J9_9ZZZZ</name>
<sequence length="103" mass="11714">ESALMKRLVLEGLTRYKLEKAIAAYTRREISIGEGAAMAGISYNRFEKELWDRHIMVLEDPQFLQTLASLGESFEQPQLSQAIRRVQEAGVEIDEEEKGRGES</sequence>